<dbReference type="EMBL" id="QROT01000008">
    <property type="protein sequence ID" value="RHL43519.1"/>
    <property type="molecule type" value="Genomic_DNA"/>
</dbReference>
<reference evidence="12 13" key="1">
    <citation type="submission" date="2018-08" db="EMBL/GenBank/DDBJ databases">
        <title>A genome reference for cultivated species of the human gut microbiota.</title>
        <authorList>
            <person name="Zou Y."/>
            <person name="Xue W."/>
            <person name="Luo G."/>
        </authorList>
    </citation>
    <scope>NUCLEOTIDE SEQUENCE [LARGE SCALE GENOMIC DNA]</scope>
    <source>
        <strain evidence="11 12">AF37-4</strain>
        <strain evidence="10 16">AM23-22</strain>
        <strain evidence="9 15">AM42-30</strain>
        <strain evidence="8 13">AM43-2</strain>
        <strain evidence="7 14">AM44-11BH</strain>
    </source>
</reference>
<dbReference type="PROSITE" id="PS51462">
    <property type="entry name" value="NUDIX"/>
    <property type="match status" value="1"/>
</dbReference>
<evidence type="ECO:0000313" key="11">
    <source>
        <dbReference type="EMBL" id="RHL43519.1"/>
    </source>
</evidence>
<evidence type="ECO:0000256" key="2">
    <source>
        <dbReference type="ARBA" id="ARBA00005582"/>
    </source>
</evidence>
<keyword evidence="5" id="KW-0460">Magnesium</keyword>
<evidence type="ECO:0000259" key="6">
    <source>
        <dbReference type="PROSITE" id="PS51462"/>
    </source>
</evidence>
<dbReference type="Pfam" id="PF00293">
    <property type="entry name" value="NUDIX"/>
    <property type="match status" value="1"/>
</dbReference>
<evidence type="ECO:0000313" key="13">
    <source>
        <dbReference type="Proteomes" id="UP000284598"/>
    </source>
</evidence>
<comment type="similarity">
    <text evidence="2">Belongs to the Nudix hydrolase family.</text>
</comment>
<dbReference type="SUPFAM" id="SSF55811">
    <property type="entry name" value="Nudix"/>
    <property type="match status" value="1"/>
</dbReference>
<dbReference type="RefSeq" id="WP_005363591.1">
    <property type="nucleotide sequence ID" value="NZ_CABJDQ010000008.1"/>
</dbReference>
<dbReference type="PANTHER" id="PTHR43758">
    <property type="entry name" value="7,8-DIHYDRO-8-OXOGUANINE TRIPHOSPHATASE"/>
    <property type="match status" value="1"/>
</dbReference>
<dbReference type="Proteomes" id="UP000284779">
    <property type="component" value="Unassembled WGS sequence"/>
</dbReference>
<evidence type="ECO:0000313" key="7">
    <source>
        <dbReference type="EMBL" id="RHA17119.1"/>
    </source>
</evidence>
<dbReference type="EMBL" id="QSFV01000002">
    <property type="protein sequence ID" value="RHA81819.1"/>
    <property type="molecule type" value="Genomic_DNA"/>
</dbReference>
<proteinExistence type="inferred from homology"/>
<dbReference type="InterPro" id="IPR003562">
    <property type="entry name" value="Mutator_MutX_prot"/>
</dbReference>
<evidence type="ECO:0000313" key="10">
    <source>
        <dbReference type="EMBL" id="RHF87171.1"/>
    </source>
</evidence>
<dbReference type="GO" id="GO:0008413">
    <property type="term" value="F:8-oxo-7,8-dihydroguanosine triphosphate pyrophosphatase activity"/>
    <property type="evidence" value="ECO:0007669"/>
    <property type="project" value="InterPro"/>
</dbReference>
<accession>A0A413TAF5</accession>
<dbReference type="CDD" id="cd18886">
    <property type="entry name" value="NUDIX_MutT_Nudt1"/>
    <property type="match status" value="1"/>
</dbReference>
<evidence type="ECO:0000256" key="3">
    <source>
        <dbReference type="ARBA" id="ARBA00022723"/>
    </source>
</evidence>
<evidence type="ECO:0000313" key="15">
    <source>
        <dbReference type="Proteomes" id="UP000285740"/>
    </source>
</evidence>
<evidence type="ECO:0000313" key="14">
    <source>
        <dbReference type="Proteomes" id="UP000284779"/>
    </source>
</evidence>
<dbReference type="GO" id="GO:0046872">
    <property type="term" value="F:metal ion binding"/>
    <property type="evidence" value="ECO:0007669"/>
    <property type="project" value="UniProtKB-KW"/>
</dbReference>
<evidence type="ECO:0000256" key="1">
    <source>
        <dbReference type="ARBA" id="ARBA00001946"/>
    </source>
</evidence>
<dbReference type="PANTHER" id="PTHR43758:SF2">
    <property type="entry name" value="OXIDIZED PURINE NUCLEOSIDE TRIPHOSPHATE HYDROLASE"/>
    <property type="match status" value="1"/>
</dbReference>
<dbReference type="Proteomes" id="UP000284598">
    <property type="component" value="Unassembled WGS sequence"/>
</dbReference>
<dbReference type="GO" id="GO:0006281">
    <property type="term" value="P:DNA repair"/>
    <property type="evidence" value="ECO:0007669"/>
    <property type="project" value="InterPro"/>
</dbReference>
<evidence type="ECO:0000313" key="8">
    <source>
        <dbReference type="EMBL" id="RHA52952.1"/>
    </source>
</evidence>
<dbReference type="InterPro" id="IPR020084">
    <property type="entry name" value="NUDIX_hydrolase_CS"/>
</dbReference>
<dbReference type="Proteomes" id="UP000285740">
    <property type="component" value="Unassembled WGS sequence"/>
</dbReference>
<evidence type="ECO:0000256" key="5">
    <source>
        <dbReference type="ARBA" id="ARBA00022842"/>
    </source>
</evidence>
<dbReference type="EMBL" id="QRHR01000012">
    <property type="protein sequence ID" value="RHF87171.1"/>
    <property type="molecule type" value="Genomic_DNA"/>
</dbReference>
<keyword evidence="4" id="KW-0378">Hydrolase</keyword>
<dbReference type="Proteomes" id="UP000286186">
    <property type="component" value="Unassembled WGS sequence"/>
</dbReference>
<sequence length="153" mass="17884">MKVTTLCYIEKDEKYLMLHRTKKENDINKDKWIGVGGHAEGNESPEECLLREVKEETGLELLSYKFRGLITFVSDDCEPEMMCLFTSDDFRGEIITCDEGELEWVSKTEVPKLPTWEGDAIFLKLLLDNEERFFSLKLVYENEKLVEKAVQIY</sequence>
<comment type="cofactor">
    <cofactor evidence="1">
        <name>Mg(2+)</name>
        <dbReference type="ChEBI" id="CHEBI:18420"/>
    </cofactor>
</comment>
<feature type="domain" description="Nudix hydrolase" evidence="6">
    <location>
        <begin position="1"/>
        <end position="128"/>
    </location>
</feature>
<dbReference type="PROSITE" id="PS00893">
    <property type="entry name" value="NUDIX_BOX"/>
    <property type="match status" value="1"/>
</dbReference>
<dbReference type="GO" id="GO:0005737">
    <property type="term" value="C:cytoplasm"/>
    <property type="evidence" value="ECO:0007669"/>
    <property type="project" value="TreeGrafter"/>
</dbReference>
<protein>
    <submittedName>
        <fullName evidence="9">8-oxo-dGTP diphosphatase</fullName>
    </submittedName>
</protein>
<dbReference type="PRINTS" id="PR01402">
    <property type="entry name" value="MUTATORMUTX"/>
</dbReference>
<dbReference type="Proteomes" id="UP000283314">
    <property type="component" value="Unassembled WGS sequence"/>
</dbReference>
<name>A0A413TAF5_9FIRM</name>
<evidence type="ECO:0000313" key="9">
    <source>
        <dbReference type="EMBL" id="RHA81819.1"/>
    </source>
</evidence>
<dbReference type="GeneID" id="66467656"/>
<keyword evidence="14" id="KW-1185">Reference proteome</keyword>
<dbReference type="Gene3D" id="3.90.79.10">
    <property type="entry name" value="Nucleoside Triphosphate Pyrophosphohydrolase"/>
    <property type="match status" value="1"/>
</dbReference>
<dbReference type="EMBL" id="QSFO01000012">
    <property type="protein sequence ID" value="RHA52952.1"/>
    <property type="molecule type" value="Genomic_DNA"/>
</dbReference>
<evidence type="ECO:0000256" key="4">
    <source>
        <dbReference type="ARBA" id="ARBA00022801"/>
    </source>
</evidence>
<dbReference type="AlphaFoldDB" id="A0A413TAF5"/>
<gene>
    <name evidence="11" type="ORF">DW018_10415</name>
    <name evidence="10" type="ORF">DW652_10555</name>
    <name evidence="9" type="ORF">DW918_00995</name>
    <name evidence="8" type="ORF">DW929_10085</name>
    <name evidence="7" type="ORF">DW944_10525</name>
</gene>
<evidence type="ECO:0000313" key="16">
    <source>
        <dbReference type="Proteomes" id="UP000286186"/>
    </source>
</evidence>
<dbReference type="InterPro" id="IPR000086">
    <property type="entry name" value="NUDIX_hydrolase_dom"/>
</dbReference>
<keyword evidence="3" id="KW-0479">Metal-binding</keyword>
<evidence type="ECO:0000313" key="12">
    <source>
        <dbReference type="Proteomes" id="UP000283314"/>
    </source>
</evidence>
<dbReference type="EMBL" id="QSFD01000011">
    <property type="protein sequence ID" value="RHA17119.1"/>
    <property type="molecule type" value="Genomic_DNA"/>
</dbReference>
<comment type="caution">
    <text evidence="9">The sequence shown here is derived from an EMBL/GenBank/DDBJ whole genome shotgun (WGS) entry which is preliminary data.</text>
</comment>
<dbReference type="InterPro" id="IPR015797">
    <property type="entry name" value="NUDIX_hydrolase-like_dom_sf"/>
</dbReference>
<organism evidence="9 15">
    <name type="scientific">Eubacterium ventriosum</name>
    <dbReference type="NCBI Taxonomy" id="39496"/>
    <lineage>
        <taxon>Bacteria</taxon>
        <taxon>Bacillati</taxon>
        <taxon>Bacillota</taxon>
        <taxon>Clostridia</taxon>
        <taxon>Eubacteriales</taxon>
        <taxon>Eubacteriaceae</taxon>
        <taxon>Eubacterium</taxon>
    </lineage>
</organism>